<dbReference type="Gene3D" id="3.30.1120.10">
    <property type="match status" value="1"/>
</dbReference>
<keyword evidence="6" id="KW-0106">Calcium</keyword>
<feature type="chain" id="PRO_5043555974" evidence="8">
    <location>
        <begin position="19"/>
        <end position="478"/>
    </location>
</feature>
<protein>
    <submittedName>
        <fullName evidence="10">Sulfatase-like hydrolase/transferase</fullName>
    </submittedName>
</protein>
<feature type="region of interest" description="Disordered" evidence="7">
    <location>
        <begin position="445"/>
        <end position="478"/>
    </location>
</feature>
<dbReference type="InterPro" id="IPR000917">
    <property type="entry name" value="Sulfatase_N"/>
</dbReference>
<gene>
    <name evidence="10" type="ORF">KMW28_20830</name>
</gene>
<dbReference type="EMBL" id="CP076133">
    <property type="protein sequence ID" value="QWG04872.1"/>
    <property type="molecule type" value="Genomic_DNA"/>
</dbReference>
<dbReference type="AlphaFoldDB" id="A0AAX1NBI5"/>
<dbReference type="InterPro" id="IPR017850">
    <property type="entry name" value="Alkaline_phosphatase_core_sf"/>
</dbReference>
<sequence>MKKIFILFGLLLGHLVYAQNKKPNIVFIYIDDMGWADLGCYGNTYHESPAIDAFAKQGIRYTNAYAPAPVCSPARAGVFSGMYPAKLGITDWMPGHWRPYEKKLAVINRTQYLPLEIETFGEALKDAGYKTGYFGKWHLGDDEEHFVDKQGFDDVVMYQGGGRHYKLSDKFYPKQEIDDEVYLTDALTDYSCDFLERNKDEQFLLVISHFAVHIPLQAPDSLVQHFEEKPKTMPVNNPLYGGMIKSLDNNVKVVLDKLDELGLSENTFVVLYSDNGGLYQPYDLKYLEFCGNMPVTSNAPLRGEKGNLYEGGVRVPMMARWPGKISPNTVSNTSVSGIDLFPTFLELAGVKKGNRPLDGQSLVATFSGKDVNHQRPLYWHYPVFHHGDPASSVRMGDYKLIKNYVTEEVELYNLSDDIGEQNNLSDTHKKMKKKMLKSLETHLDKVKADLPTDNPNFDQEKRLEWGVHPDKHEKKANK</sequence>
<evidence type="ECO:0000256" key="5">
    <source>
        <dbReference type="ARBA" id="ARBA00022801"/>
    </source>
</evidence>
<evidence type="ECO:0000256" key="1">
    <source>
        <dbReference type="ARBA" id="ARBA00001913"/>
    </source>
</evidence>
<evidence type="ECO:0000256" key="3">
    <source>
        <dbReference type="ARBA" id="ARBA00022723"/>
    </source>
</evidence>
<evidence type="ECO:0000313" key="10">
    <source>
        <dbReference type="EMBL" id="QWG04872.1"/>
    </source>
</evidence>
<evidence type="ECO:0000256" key="4">
    <source>
        <dbReference type="ARBA" id="ARBA00022729"/>
    </source>
</evidence>
<keyword evidence="5 10" id="KW-0378">Hydrolase</keyword>
<dbReference type="PANTHER" id="PTHR42693:SF42">
    <property type="entry name" value="ARYLSULFATASE G"/>
    <property type="match status" value="1"/>
</dbReference>
<feature type="domain" description="Sulfatase N-terminal" evidence="9">
    <location>
        <begin position="23"/>
        <end position="350"/>
    </location>
</feature>
<organism evidence="10 11">
    <name type="scientific">Flammeovirga yaeyamensis</name>
    <dbReference type="NCBI Taxonomy" id="367791"/>
    <lineage>
        <taxon>Bacteria</taxon>
        <taxon>Pseudomonadati</taxon>
        <taxon>Bacteroidota</taxon>
        <taxon>Cytophagia</taxon>
        <taxon>Cytophagales</taxon>
        <taxon>Flammeovirgaceae</taxon>
        <taxon>Flammeovirga</taxon>
    </lineage>
</organism>
<reference evidence="10 11" key="1">
    <citation type="submission" date="2021-05" db="EMBL/GenBank/DDBJ databases">
        <title>Comparative genomic studies on the polysaccharide-degrading batcterial strains of the Flammeovirga genus.</title>
        <authorList>
            <person name="Zewei F."/>
            <person name="Zheng Z."/>
            <person name="Yu L."/>
            <person name="Ruyue G."/>
            <person name="Yanhong M."/>
            <person name="Yuanyuan C."/>
            <person name="Jingyan G."/>
            <person name="Wenjun H."/>
        </authorList>
    </citation>
    <scope>NUCLEOTIDE SEQUENCE [LARGE SCALE GENOMIC DNA]</scope>
    <source>
        <strain evidence="10 11">NBRC:100898</strain>
    </source>
</reference>
<keyword evidence="4 8" id="KW-0732">Signal</keyword>
<name>A0AAX1NBI5_9BACT</name>
<dbReference type="InterPro" id="IPR050738">
    <property type="entry name" value="Sulfatase"/>
</dbReference>
<dbReference type="Proteomes" id="UP000678679">
    <property type="component" value="Chromosome 2"/>
</dbReference>
<dbReference type="Gene3D" id="3.40.720.10">
    <property type="entry name" value="Alkaline Phosphatase, subunit A"/>
    <property type="match status" value="1"/>
</dbReference>
<evidence type="ECO:0000256" key="8">
    <source>
        <dbReference type="SAM" id="SignalP"/>
    </source>
</evidence>
<evidence type="ECO:0000313" key="11">
    <source>
        <dbReference type="Proteomes" id="UP000678679"/>
    </source>
</evidence>
<comment type="cofactor">
    <cofactor evidence="1">
        <name>Ca(2+)</name>
        <dbReference type="ChEBI" id="CHEBI:29108"/>
    </cofactor>
</comment>
<dbReference type="SUPFAM" id="SSF53649">
    <property type="entry name" value="Alkaline phosphatase-like"/>
    <property type="match status" value="1"/>
</dbReference>
<dbReference type="Pfam" id="PF00884">
    <property type="entry name" value="Sulfatase"/>
    <property type="match status" value="1"/>
</dbReference>
<comment type="similarity">
    <text evidence="2">Belongs to the sulfatase family.</text>
</comment>
<feature type="signal peptide" evidence="8">
    <location>
        <begin position="1"/>
        <end position="18"/>
    </location>
</feature>
<dbReference type="PANTHER" id="PTHR42693">
    <property type="entry name" value="ARYLSULFATASE FAMILY MEMBER"/>
    <property type="match status" value="1"/>
</dbReference>
<accession>A0AAX1NBI5</accession>
<evidence type="ECO:0000256" key="6">
    <source>
        <dbReference type="ARBA" id="ARBA00022837"/>
    </source>
</evidence>
<dbReference type="GO" id="GO:0046872">
    <property type="term" value="F:metal ion binding"/>
    <property type="evidence" value="ECO:0007669"/>
    <property type="project" value="UniProtKB-KW"/>
</dbReference>
<dbReference type="GO" id="GO:0004065">
    <property type="term" value="F:arylsulfatase activity"/>
    <property type="evidence" value="ECO:0007669"/>
    <property type="project" value="TreeGrafter"/>
</dbReference>
<dbReference type="RefSeq" id="WP_169662429.1">
    <property type="nucleotide sequence ID" value="NZ_CP076133.1"/>
</dbReference>
<keyword evidence="3" id="KW-0479">Metal-binding</keyword>
<evidence type="ECO:0000256" key="7">
    <source>
        <dbReference type="SAM" id="MobiDB-lite"/>
    </source>
</evidence>
<dbReference type="CDD" id="cd16144">
    <property type="entry name" value="ARS_like"/>
    <property type="match status" value="1"/>
</dbReference>
<evidence type="ECO:0000256" key="2">
    <source>
        <dbReference type="ARBA" id="ARBA00008779"/>
    </source>
</evidence>
<evidence type="ECO:0000259" key="9">
    <source>
        <dbReference type="Pfam" id="PF00884"/>
    </source>
</evidence>
<keyword evidence="11" id="KW-1185">Reference proteome</keyword>
<proteinExistence type="inferred from homology"/>
<feature type="compositionally biased region" description="Basic and acidic residues" evidence="7">
    <location>
        <begin position="458"/>
        <end position="473"/>
    </location>
</feature>
<dbReference type="KEGG" id="fya:KMW28_20830"/>